<dbReference type="CDD" id="cd13123">
    <property type="entry name" value="MATE_MurJ_like"/>
    <property type="match status" value="1"/>
</dbReference>
<comment type="subcellular location">
    <subcellularLocation>
        <location evidence="1 8">Cell membrane</location>
        <topology evidence="1 8">Multi-pass membrane protein</topology>
    </subcellularLocation>
</comment>
<dbReference type="GO" id="GO:0008360">
    <property type="term" value="P:regulation of cell shape"/>
    <property type="evidence" value="ECO:0007669"/>
    <property type="project" value="UniProtKB-UniRule"/>
</dbReference>
<feature type="transmembrane region" description="Helical" evidence="8">
    <location>
        <begin position="80"/>
        <end position="108"/>
    </location>
</feature>
<dbReference type="GO" id="GO:0071555">
    <property type="term" value="P:cell wall organization"/>
    <property type="evidence" value="ECO:0007669"/>
    <property type="project" value="UniProtKB-UniRule"/>
</dbReference>
<evidence type="ECO:0000256" key="5">
    <source>
        <dbReference type="ARBA" id="ARBA00022984"/>
    </source>
</evidence>
<evidence type="ECO:0000256" key="2">
    <source>
        <dbReference type="ARBA" id="ARBA00022475"/>
    </source>
</evidence>
<keyword evidence="6 8" id="KW-1133">Transmembrane helix</keyword>
<dbReference type="STRING" id="1261.HMPREF3195_00027"/>
<evidence type="ECO:0000313" key="11">
    <source>
        <dbReference type="Proteomes" id="UP000070326"/>
    </source>
</evidence>
<sequence length="519" mass="56312">MSKTAKATFALMVVTILSKILGLLRESVLASAYGTGVYAAAYTTANSIPIVLFAIIGSSLATSLIPLYSRLSVEDSEERAIGFLNTVINIVIIVSIVLSVIGIVFAGPLVRLFAPGFKGQTYNLCVNYTRMLLPSLVFVGLANVYTAYLQVKKRFVASGIIGMPYSLIIIGSIIISINTSPNVLVWGTLLAIASKALIQLPFLYKEGYKYSTRVDLKDPIMKDMMVLILPVVIGVGANQISAIVDKALASLLGANVVSSFAYATRLYEFVQALFIASILAVIFPKLSKLAVSDKMDSFITSMKQTINVVLIALVPVVAGCIVLAKPIVEILLQRKAFTANDTVMTATILMIYVTGIIAFSVRDVMSRGFYSMGDSKTPMFNGIIAITLNIILDLVLIKPLGYTGLALATSISAYIALVVFIMTMKKRVEKFTVKDNLIVFAKCLIASLIMSLVVYFIYYTLGNILVGGFMVKLVRLAASVMVGVVVYIVVIYLSKVEEFMILFNMVKNIGKNKIKKVTN</sequence>
<dbReference type="InterPro" id="IPR004268">
    <property type="entry name" value="MurJ"/>
</dbReference>
<dbReference type="EMBL" id="LSQZ01000001">
    <property type="protein sequence ID" value="KXI14838.1"/>
    <property type="molecule type" value="Genomic_DNA"/>
</dbReference>
<accession>A0A135YZK3</accession>
<dbReference type="InterPro" id="IPR051050">
    <property type="entry name" value="Lipid_II_flippase_MurJ/MviN"/>
</dbReference>
<feature type="transmembrane region" description="Helical" evidence="8">
    <location>
        <begin position="183"/>
        <end position="204"/>
    </location>
</feature>
<keyword evidence="7 8" id="KW-0472">Membrane</keyword>
<evidence type="ECO:0000313" key="10">
    <source>
        <dbReference type="EMBL" id="KXI14838.1"/>
    </source>
</evidence>
<feature type="transmembrane region" description="Helical" evidence="8">
    <location>
        <begin position="344"/>
        <end position="365"/>
    </location>
</feature>
<evidence type="ECO:0000256" key="8">
    <source>
        <dbReference type="HAMAP-Rule" id="MF_02078"/>
    </source>
</evidence>
<keyword evidence="8 9" id="KW-0961">Cell wall biogenesis/degradation</keyword>
<dbReference type="HAMAP" id="MF_02078">
    <property type="entry name" value="MurJ_MviN"/>
    <property type="match status" value="1"/>
</dbReference>
<keyword evidence="4 8" id="KW-0133">Cell shape</keyword>
<dbReference type="NCBIfam" id="TIGR01695">
    <property type="entry name" value="murJ_mviN"/>
    <property type="match status" value="1"/>
</dbReference>
<comment type="pathway">
    <text evidence="8">Cell wall biogenesis; peptidoglycan biosynthesis.</text>
</comment>
<feature type="transmembrane region" description="Helical" evidence="8">
    <location>
        <begin position="155"/>
        <end position="177"/>
    </location>
</feature>
<dbReference type="PANTHER" id="PTHR47019:SF1">
    <property type="entry name" value="LIPID II FLIPPASE MURJ"/>
    <property type="match status" value="1"/>
</dbReference>
<comment type="function">
    <text evidence="8 9">Involved in peptidoglycan biosynthesis. Transports lipid-linked peptidoglycan precursors from the inner to the outer leaflet of the cytoplasmic membrane.</text>
</comment>
<reference evidence="10 11" key="1">
    <citation type="submission" date="2016-02" db="EMBL/GenBank/DDBJ databases">
        <authorList>
            <person name="Wen L."/>
            <person name="He K."/>
            <person name="Yang H."/>
        </authorList>
    </citation>
    <scope>NUCLEOTIDE SEQUENCE [LARGE SCALE GENOMIC DNA]</scope>
    <source>
        <strain evidence="10 11">MJR8628A</strain>
    </source>
</reference>
<evidence type="ECO:0000256" key="7">
    <source>
        <dbReference type="ARBA" id="ARBA00023136"/>
    </source>
</evidence>
<evidence type="ECO:0000256" key="9">
    <source>
        <dbReference type="PIRNR" id="PIRNR002869"/>
    </source>
</evidence>
<protein>
    <recommendedName>
        <fullName evidence="8">Probable lipid II flippase MurJ</fullName>
    </recommendedName>
</protein>
<name>A0A135YZK3_9FIRM</name>
<feature type="transmembrane region" description="Helical" evidence="8">
    <location>
        <begin position="305"/>
        <end position="324"/>
    </location>
</feature>
<feature type="transmembrane region" description="Helical" evidence="8">
    <location>
        <begin position="436"/>
        <end position="461"/>
    </location>
</feature>
<dbReference type="GO" id="GO:0015648">
    <property type="term" value="F:lipid-linked peptidoglycan transporter activity"/>
    <property type="evidence" value="ECO:0007669"/>
    <property type="project" value="UniProtKB-UniRule"/>
</dbReference>
<keyword evidence="3 8" id="KW-0812">Transmembrane</keyword>
<gene>
    <name evidence="8" type="primary">murJ</name>
    <name evidence="10" type="ORF">HMPREF3195_00027</name>
</gene>
<dbReference type="PRINTS" id="PR01806">
    <property type="entry name" value="VIRFACTRMVIN"/>
</dbReference>
<dbReference type="eggNOG" id="COG0728">
    <property type="taxonomic scope" value="Bacteria"/>
</dbReference>
<feature type="transmembrane region" description="Helical" evidence="8">
    <location>
        <begin position="473"/>
        <end position="493"/>
    </location>
</feature>
<organism evidence="10 11">
    <name type="scientific">Peptostreptococcus anaerobius</name>
    <dbReference type="NCBI Taxonomy" id="1261"/>
    <lineage>
        <taxon>Bacteria</taxon>
        <taxon>Bacillati</taxon>
        <taxon>Bacillota</taxon>
        <taxon>Clostridia</taxon>
        <taxon>Peptostreptococcales</taxon>
        <taxon>Peptostreptococcaceae</taxon>
        <taxon>Peptostreptococcus</taxon>
    </lineage>
</organism>
<dbReference type="PIRSF" id="PIRSF002869">
    <property type="entry name" value="MviN"/>
    <property type="match status" value="1"/>
</dbReference>
<dbReference type="GO" id="GO:0005886">
    <property type="term" value="C:plasma membrane"/>
    <property type="evidence" value="ECO:0007669"/>
    <property type="project" value="UniProtKB-SubCell"/>
</dbReference>
<dbReference type="Pfam" id="PF03023">
    <property type="entry name" value="MurJ"/>
    <property type="match status" value="1"/>
</dbReference>
<dbReference type="PATRIC" id="fig|1261.5.peg.27"/>
<feature type="transmembrane region" description="Helical" evidence="8">
    <location>
        <begin position="225"/>
        <end position="244"/>
    </location>
</feature>
<keyword evidence="5 8" id="KW-0573">Peptidoglycan synthesis</keyword>
<comment type="similarity">
    <text evidence="8 9">Belongs to the MurJ/MviN family.</text>
</comment>
<feature type="transmembrane region" description="Helical" evidence="8">
    <location>
        <begin position="128"/>
        <end position="148"/>
    </location>
</feature>
<feature type="transmembrane region" description="Helical" evidence="8">
    <location>
        <begin position="403"/>
        <end position="424"/>
    </location>
</feature>
<evidence type="ECO:0000256" key="6">
    <source>
        <dbReference type="ARBA" id="ARBA00022989"/>
    </source>
</evidence>
<dbReference type="RefSeq" id="WP_061101512.1">
    <property type="nucleotide sequence ID" value="NZ_KQ961782.1"/>
</dbReference>
<dbReference type="GO" id="GO:0034204">
    <property type="term" value="P:lipid translocation"/>
    <property type="evidence" value="ECO:0007669"/>
    <property type="project" value="TreeGrafter"/>
</dbReference>
<feature type="transmembrane region" description="Helical" evidence="8">
    <location>
        <begin position="264"/>
        <end position="284"/>
    </location>
</feature>
<dbReference type="GO" id="GO:0009252">
    <property type="term" value="P:peptidoglycan biosynthetic process"/>
    <property type="evidence" value="ECO:0007669"/>
    <property type="project" value="UniProtKB-UniRule"/>
</dbReference>
<feature type="transmembrane region" description="Helical" evidence="8">
    <location>
        <begin position="377"/>
        <end position="397"/>
    </location>
</feature>
<evidence type="ECO:0000256" key="3">
    <source>
        <dbReference type="ARBA" id="ARBA00022692"/>
    </source>
</evidence>
<keyword evidence="2 8" id="KW-1003">Cell membrane</keyword>
<dbReference type="AlphaFoldDB" id="A0A135YZK3"/>
<evidence type="ECO:0000256" key="1">
    <source>
        <dbReference type="ARBA" id="ARBA00004651"/>
    </source>
</evidence>
<evidence type="ECO:0000256" key="4">
    <source>
        <dbReference type="ARBA" id="ARBA00022960"/>
    </source>
</evidence>
<dbReference type="UniPathway" id="UPA00219"/>
<dbReference type="PANTHER" id="PTHR47019">
    <property type="entry name" value="LIPID II FLIPPASE MURJ"/>
    <property type="match status" value="1"/>
</dbReference>
<dbReference type="Proteomes" id="UP000070326">
    <property type="component" value="Unassembled WGS sequence"/>
</dbReference>
<keyword evidence="8 9" id="KW-0813">Transport</keyword>
<feature type="transmembrane region" description="Helical" evidence="8">
    <location>
        <begin position="48"/>
        <end position="68"/>
    </location>
</feature>
<proteinExistence type="inferred from homology"/>
<comment type="caution">
    <text evidence="10">The sequence shown here is derived from an EMBL/GenBank/DDBJ whole genome shotgun (WGS) entry which is preliminary data.</text>
</comment>